<protein>
    <submittedName>
        <fullName evidence="2">Photosystem I protein PsaX</fullName>
    </submittedName>
</protein>
<feature type="transmembrane region" description="Helical" evidence="1">
    <location>
        <begin position="28"/>
        <end position="47"/>
    </location>
</feature>
<keyword evidence="3" id="KW-1185">Reference proteome</keyword>
<dbReference type="Proteomes" id="UP001464891">
    <property type="component" value="Unassembled WGS sequence"/>
</dbReference>
<accession>A0ABV0JGD5</accession>
<dbReference type="RefSeq" id="WP_190441544.1">
    <property type="nucleotide sequence ID" value="NZ_JAMPKM010000048.1"/>
</dbReference>
<keyword evidence="1" id="KW-1133">Transmembrane helix</keyword>
<evidence type="ECO:0000256" key="1">
    <source>
        <dbReference type="SAM" id="Phobius"/>
    </source>
</evidence>
<dbReference type="EMBL" id="JAMPKM010000048">
    <property type="protein sequence ID" value="MEP0820859.1"/>
    <property type="molecule type" value="Genomic_DNA"/>
</dbReference>
<reference evidence="2 3" key="1">
    <citation type="submission" date="2022-04" db="EMBL/GenBank/DDBJ databases">
        <title>Positive selection, recombination, and allopatry shape intraspecific diversity of widespread and dominant cyanobacteria.</title>
        <authorList>
            <person name="Wei J."/>
            <person name="Shu W."/>
            <person name="Hu C."/>
        </authorList>
    </citation>
    <scope>NUCLEOTIDE SEQUENCE [LARGE SCALE GENOMIC DNA]</scope>
    <source>
        <strain evidence="2 3">GB2-A4</strain>
    </source>
</reference>
<dbReference type="SUPFAM" id="SSF81552">
    <property type="entry name" value="Subunit PsaX of photosystem I reaction centre"/>
    <property type="match status" value="1"/>
</dbReference>
<keyword evidence="1" id="KW-0812">Transmembrane</keyword>
<sequence>MSAQAVKSSVKTKAVVDESKPPYPYRTIVSLILLAGNFLVAAIYFHAINP</sequence>
<comment type="caution">
    <text evidence="2">The sequence shown here is derived from an EMBL/GenBank/DDBJ whole genome shotgun (WGS) entry which is preliminary data.</text>
</comment>
<keyword evidence="1" id="KW-0472">Membrane</keyword>
<name>A0ABV0JGD5_9CYAN</name>
<gene>
    <name evidence="2" type="ORF">NC998_27620</name>
</gene>
<organism evidence="2 3">
    <name type="scientific">Trichocoleus desertorum GB2-A4</name>
    <dbReference type="NCBI Taxonomy" id="2933944"/>
    <lineage>
        <taxon>Bacteria</taxon>
        <taxon>Bacillati</taxon>
        <taxon>Cyanobacteriota</taxon>
        <taxon>Cyanophyceae</taxon>
        <taxon>Leptolyngbyales</taxon>
        <taxon>Trichocoleusaceae</taxon>
        <taxon>Trichocoleus</taxon>
    </lineage>
</organism>
<dbReference type="InterPro" id="IPR036243">
    <property type="entry name" value="PSI_PsaX_sf"/>
</dbReference>
<dbReference type="InterPro" id="IPR012986">
    <property type="entry name" value="PSI_PsaX"/>
</dbReference>
<dbReference type="Pfam" id="PF08078">
    <property type="entry name" value="PsaX"/>
    <property type="match status" value="1"/>
</dbReference>
<evidence type="ECO:0000313" key="3">
    <source>
        <dbReference type="Proteomes" id="UP001464891"/>
    </source>
</evidence>
<evidence type="ECO:0000313" key="2">
    <source>
        <dbReference type="EMBL" id="MEP0820859.1"/>
    </source>
</evidence>
<proteinExistence type="predicted"/>